<reference evidence="1 2" key="1">
    <citation type="journal article" date="2018" name="Biotechnol. Biofuels">
        <title>Integrative visual omics of the white-rot fungus Polyporus brumalis exposes the biotechnological potential of its oxidative enzymes for delignifying raw plant biomass.</title>
        <authorList>
            <person name="Miyauchi S."/>
            <person name="Rancon A."/>
            <person name="Drula E."/>
            <person name="Hage H."/>
            <person name="Chaduli D."/>
            <person name="Favel A."/>
            <person name="Grisel S."/>
            <person name="Henrissat B."/>
            <person name="Herpoel-Gimbert I."/>
            <person name="Ruiz-Duenas F.J."/>
            <person name="Chevret D."/>
            <person name="Hainaut M."/>
            <person name="Lin J."/>
            <person name="Wang M."/>
            <person name="Pangilinan J."/>
            <person name="Lipzen A."/>
            <person name="Lesage-Meessen L."/>
            <person name="Navarro D."/>
            <person name="Riley R."/>
            <person name="Grigoriev I.V."/>
            <person name="Zhou S."/>
            <person name="Raouche S."/>
            <person name="Rosso M.N."/>
        </authorList>
    </citation>
    <scope>NUCLEOTIDE SEQUENCE [LARGE SCALE GENOMIC DNA]</scope>
    <source>
        <strain evidence="1 2">BRFM 1820</strain>
    </source>
</reference>
<accession>A0A371CHW6</accession>
<sequence>QDPPRAFAIESNSSKDMTQGAAAHALSKTSRTFASESPNHIVSSSGPLIEMKFAWVSLAIAFCEKCLISS</sequence>
<gene>
    <name evidence="1" type="ORF">OH76DRAFT_1367097</name>
</gene>
<feature type="non-terminal residue" evidence="1">
    <location>
        <position position="1"/>
    </location>
</feature>
<dbReference type="AlphaFoldDB" id="A0A371CHW6"/>
<evidence type="ECO:0000313" key="1">
    <source>
        <dbReference type="EMBL" id="RDX39860.1"/>
    </source>
</evidence>
<dbReference type="PANTHER" id="PTHR37449:SF1">
    <property type="entry name" value="OS02G0159950 PROTEIN"/>
    <property type="match status" value="1"/>
</dbReference>
<protein>
    <submittedName>
        <fullName evidence="1">Uncharacterized protein</fullName>
    </submittedName>
</protein>
<dbReference type="PANTHER" id="PTHR37449">
    <property type="match status" value="1"/>
</dbReference>
<dbReference type="OrthoDB" id="4092442at2759"/>
<keyword evidence="2" id="KW-1185">Reference proteome</keyword>
<evidence type="ECO:0000313" key="2">
    <source>
        <dbReference type="Proteomes" id="UP000256964"/>
    </source>
</evidence>
<proteinExistence type="predicted"/>
<organism evidence="1 2">
    <name type="scientific">Lentinus brumalis</name>
    <dbReference type="NCBI Taxonomy" id="2498619"/>
    <lineage>
        <taxon>Eukaryota</taxon>
        <taxon>Fungi</taxon>
        <taxon>Dikarya</taxon>
        <taxon>Basidiomycota</taxon>
        <taxon>Agaricomycotina</taxon>
        <taxon>Agaricomycetes</taxon>
        <taxon>Polyporales</taxon>
        <taxon>Polyporaceae</taxon>
        <taxon>Lentinus</taxon>
    </lineage>
</organism>
<dbReference type="EMBL" id="KZ857629">
    <property type="protein sequence ID" value="RDX39860.1"/>
    <property type="molecule type" value="Genomic_DNA"/>
</dbReference>
<dbReference type="Proteomes" id="UP000256964">
    <property type="component" value="Unassembled WGS sequence"/>
</dbReference>
<name>A0A371CHW6_9APHY</name>